<dbReference type="InterPro" id="IPR000504">
    <property type="entry name" value="RRM_dom"/>
</dbReference>
<dbReference type="InterPro" id="IPR035979">
    <property type="entry name" value="RBD_domain_sf"/>
</dbReference>
<dbReference type="PROSITE" id="PS50102">
    <property type="entry name" value="RRM"/>
    <property type="match status" value="2"/>
</dbReference>
<evidence type="ECO:0000313" key="6">
    <source>
        <dbReference type="EMBL" id="PVD35744.1"/>
    </source>
</evidence>
<dbReference type="Gene3D" id="3.30.70.330">
    <property type="match status" value="2"/>
</dbReference>
<protein>
    <recommendedName>
        <fullName evidence="5">RRM domain-containing protein</fullName>
    </recommendedName>
</protein>
<name>A0A2T7PQP2_POMCA</name>
<dbReference type="AlphaFoldDB" id="A0A2T7PQP2"/>
<evidence type="ECO:0000259" key="5">
    <source>
        <dbReference type="PROSITE" id="PS50102"/>
    </source>
</evidence>
<feature type="region of interest" description="Disordered" evidence="4">
    <location>
        <begin position="1"/>
        <end position="37"/>
    </location>
</feature>
<dbReference type="PANTHER" id="PTHR48026:SF14">
    <property type="entry name" value="HETEROGENEOUS NUCLEAR RIBONUCLEOPROTEIN A1"/>
    <property type="match status" value="1"/>
</dbReference>
<dbReference type="OrthoDB" id="1875751at2759"/>
<feature type="domain" description="RRM" evidence="5">
    <location>
        <begin position="130"/>
        <end position="207"/>
    </location>
</feature>
<reference evidence="6 7" key="1">
    <citation type="submission" date="2018-04" db="EMBL/GenBank/DDBJ databases">
        <title>The genome of golden apple snail Pomacea canaliculata provides insight into stress tolerance and invasive adaptation.</title>
        <authorList>
            <person name="Liu C."/>
            <person name="Liu B."/>
            <person name="Ren Y."/>
            <person name="Zhang Y."/>
            <person name="Wang H."/>
            <person name="Li S."/>
            <person name="Jiang F."/>
            <person name="Yin L."/>
            <person name="Zhang G."/>
            <person name="Qian W."/>
            <person name="Fan W."/>
        </authorList>
    </citation>
    <scope>NUCLEOTIDE SEQUENCE [LARGE SCALE GENOMIC DNA]</scope>
    <source>
        <strain evidence="6">SZHN2017</strain>
        <tissue evidence="6">Muscle</tissue>
    </source>
</reference>
<dbReference type="SMART" id="SM00360">
    <property type="entry name" value="RRM"/>
    <property type="match status" value="2"/>
</dbReference>
<gene>
    <name evidence="6" type="ORF">C0Q70_02707</name>
</gene>
<proteinExistence type="predicted"/>
<dbReference type="GO" id="GO:0000398">
    <property type="term" value="P:mRNA splicing, via spliceosome"/>
    <property type="evidence" value="ECO:0007669"/>
    <property type="project" value="TreeGrafter"/>
</dbReference>
<evidence type="ECO:0000256" key="4">
    <source>
        <dbReference type="SAM" id="MobiDB-lite"/>
    </source>
</evidence>
<evidence type="ECO:0000256" key="1">
    <source>
        <dbReference type="ARBA" id="ARBA00022737"/>
    </source>
</evidence>
<comment type="caution">
    <text evidence="6">The sequence shown here is derived from an EMBL/GenBank/DDBJ whole genome shotgun (WGS) entry which is preliminary data.</text>
</comment>
<feature type="domain" description="RRM" evidence="5">
    <location>
        <begin position="39"/>
        <end position="116"/>
    </location>
</feature>
<evidence type="ECO:0000256" key="3">
    <source>
        <dbReference type="PROSITE-ProRule" id="PRU00176"/>
    </source>
</evidence>
<dbReference type="GO" id="GO:0071013">
    <property type="term" value="C:catalytic step 2 spliceosome"/>
    <property type="evidence" value="ECO:0007669"/>
    <property type="project" value="TreeGrafter"/>
</dbReference>
<evidence type="ECO:0000256" key="2">
    <source>
        <dbReference type="ARBA" id="ARBA00022884"/>
    </source>
</evidence>
<feature type="region of interest" description="Disordered" evidence="4">
    <location>
        <begin position="289"/>
        <end position="324"/>
    </location>
</feature>
<keyword evidence="2 3" id="KW-0694">RNA-binding</keyword>
<dbReference type="STRING" id="400727.A0A2T7PQP2"/>
<dbReference type="Pfam" id="PF00076">
    <property type="entry name" value="RRM_1"/>
    <property type="match status" value="2"/>
</dbReference>
<dbReference type="PANTHER" id="PTHR48026">
    <property type="entry name" value="HOMOLOGOUS TO DROSOPHILA SQD (SQUID) PROTEIN"/>
    <property type="match status" value="1"/>
</dbReference>
<dbReference type="FunFam" id="3.30.70.330:FF:000040">
    <property type="entry name" value="Heterogeneous nuclear ribonucleoprotein A2/B1"/>
    <property type="match status" value="1"/>
</dbReference>
<dbReference type="Proteomes" id="UP000245119">
    <property type="component" value="Linkage Group LG2"/>
</dbReference>
<feature type="compositionally biased region" description="Gly residues" evidence="4">
    <location>
        <begin position="1"/>
        <end position="30"/>
    </location>
</feature>
<dbReference type="InterPro" id="IPR012677">
    <property type="entry name" value="Nucleotide-bd_a/b_plait_sf"/>
</dbReference>
<dbReference type="EMBL" id="PZQS01000002">
    <property type="protein sequence ID" value="PVD35744.1"/>
    <property type="molecule type" value="Genomic_DNA"/>
</dbReference>
<feature type="region of interest" description="Disordered" evidence="4">
    <location>
        <begin position="97"/>
        <end position="127"/>
    </location>
</feature>
<keyword evidence="7" id="KW-1185">Reference proteome</keyword>
<organism evidence="6 7">
    <name type="scientific">Pomacea canaliculata</name>
    <name type="common">Golden apple snail</name>
    <dbReference type="NCBI Taxonomy" id="400727"/>
    <lineage>
        <taxon>Eukaryota</taxon>
        <taxon>Metazoa</taxon>
        <taxon>Spiralia</taxon>
        <taxon>Lophotrochozoa</taxon>
        <taxon>Mollusca</taxon>
        <taxon>Gastropoda</taxon>
        <taxon>Caenogastropoda</taxon>
        <taxon>Architaenioglossa</taxon>
        <taxon>Ampullarioidea</taxon>
        <taxon>Ampullariidae</taxon>
        <taxon>Pomacea</taxon>
    </lineage>
</organism>
<keyword evidence="1" id="KW-0677">Repeat</keyword>
<dbReference type="CDD" id="cd12578">
    <property type="entry name" value="RRM1_hnRNPA_like"/>
    <property type="match status" value="1"/>
</dbReference>
<sequence length="324" mass="33464">MPGFRGGGRGGGGGGGGGGGSRRDFGGGGDQDPNAEQFRKLFIGGLSYETDESSLRAHFEQWGEIVDCVVMRDPNTKRSRGFGFITYKEAESIDHAQGNRPHKVDNREVDTKRAMPREESGRPELQQSVKKMFVGGVKDDTTEDMVRETFAPFGEITSIDLIKDKSTGKTRGFCFVTFEDHDSVDKCVLKKRHELNGRSVEVKKALSKNDMTLGGGGGSSGGGGSRGGRGGARGGGRGGGYGGGGGYGNQGNYGGGYGDYGGGYNNQGGGWNSNFGSNYGDSYGGGAMRSGGYGARGQGPYGTGYGSGGSGGGGGYGGGGYNRR</sequence>
<dbReference type="SUPFAM" id="SSF54928">
    <property type="entry name" value="RNA-binding domain, RBD"/>
    <property type="match status" value="2"/>
</dbReference>
<feature type="compositionally biased region" description="Gly residues" evidence="4">
    <location>
        <begin position="213"/>
        <end position="234"/>
    </location>
</feature>
<evidence type="ECO:0000313" key="7">
    <source>
        <dbReference type="Proteomes" id="UP000245119"/>
    </source>
</evidence>
<feature type="region of interest" description="Disordered" evidence="4">
    <location>
        <begin position="202"/>
        <end position="234"/>
    </location>
</feature>
<feature type="compositionally biased region" description="Basic and acidic residues" evidence="4">
    <location>
        <begin position="102"/>
        <end position="122"/>
    </location>
</feature>
<accession>A0A2T7PQP2</accession>
<dbReference type="GO" id="GO:0003730">
    <property type="term" value="F:mRNA 3'-UTR binding"/>
    <property type="evidence" value="ECO:0007669"/>
    <property type="project" value="TreeGrafter"/>
</dbReference>